<dbReference type="GO" id="GO:0005524">
    <property type="term" value="F:ATP binding"/>
    <property type="evidence" value="ECO:0007669"/>
    <property type="project" value="InterPro"/>
</dbReference>
<keyword evidence="4" id="KW-1185">Reference proteome</keyword>
<reference evidence="3 4" key="1">
    <citation type="submission" date="2019-09" db="EMBL/GenBank/DDBJ databases">
        <title>Draft genome of the ectomycorrhizal ascomycete Sphaerosporella brunnea.</title>
        <authorList>
            <consortium name="DOE Joint Genome Institute"/>
            <person name="Benucci G.M."/>
            <person name="Marozzi G."/>
            <person name="Antonielli L."/>
            <person name="Sanchez S."/>
            <person name="Marco P."/>
            <person name="Wang X."/>
            <person name="Falini L.B."/>
            <person name="Barry K."/>
            <person name="Haridas S."/>
            <person name="Lipzen A."/>
            <person name="Labutti K."/>
            <person name="Grigoriev I.V."/>
            <person name="Murat C."/>
            <person name="Martin F."/>
            <person name="Albertini E."/>
            <person name="Donnini D."/>
            <person name="Bonito G."/>
        </authorList>
    </citation>
    <scope>NUCLEOTIDE SEQUENCE [LARGE SCALE GENOMIC DNA]</scope>
    <source>
        <strain evidence="3 4">Sb_GMNB300</strain>
    </source>
</reference>
<feature type="domain" description="Protein kinase" evidence="2">
    <location>
        <begin position="441"/>
        <end position="729"/>
    </location>
</feature>
<dbReference type="GO" id="GO:0004672">
    <property type="term" value="F:protein kinase activity"/>
    <property type="evidence" value="ECO:0007669"/>
    <property type="project" value="InterPro"/>
</dbReference>
<organism evidence="3 4">
    <name type="scientific">Sphaerosporella brunnea</name>
    <dbReference type="NCBI Taxonomy" id="1250544"/>
    <lineage>
        <taxon>Eukaryota</taxon>
        <taxon>Fungi</taxon>
        <taxon>Dikarya</taxon>
        <taxon>Ascomycota</taxon>
        <taxon>Pezizomycotina</taxon>
        <taxon>Pezizomycetes</taxon>
        <taxon>Pezizales</taxon>
        <taxon>Pyronemataceae</taxon>
        <taxon>Sphaerosporella</taxon>
    </lineage>
</organism>
<gene>
    <name evidence="3" type="ORF">FN846DRAFT_886165</name>
</gene>
<comment type="caution">
    <text evidence="3">The sequence shown here is derived from an EMBL/GenBank/DDBJ whole genome shotgun (WGS) entry which is preliminary data.</text>
</comment>
<evidence type="ECO:0000259" key="2">
    <source>
        <dbReference type="PROSITE" id="PS50011"/>
    </source>
</evidence>
<dbReference type="InParanoid" id="A0A5J5FAK4"/>
<dbReference type="Proteomes" id="UP000326924">
    <property type="component" value="Unassembled WGS sequence"/>
</dbReference>
<evidence type="ECO:0000313" key="3">
    <source>
        <dbReference type="EMBL" id="KAA8914179.1"/>
    </source>
</evidence>
<feature type="coiled-coil region" evidence="1">
    <location>
        <begin position="142"/>
        <end position="204"/>
    </location>
</feature>
<evidence type="ECO:0000313" key="4">
    <source>
        <dbReference type="Proteomes" id="UP000326924"/>
    </source>
</evidence>
<dbReference type="InterPro" id="IPR000719">
    <property type="entry name" value="Prot_kinase_dom"/>
</dbReference>
<dbReference type="EMBL" id="VXIS01000008">
    <property type="protein sequence ID" value="KAA8914179.1"/>
    <property type="molecule type" value="Genomic_DNA"/>
</dbReference>
<dbReference type="Gene3D" id="1.10.510.10">
    <property type="entry name" value="Transferase(Phosphotransferase) domain 1"/>
    <property type="match status" value="1"/>
</dbReference>
<proteinExistence type="predicted"/>
<protein>
    <recommendedName>
        <fullName evidence="2">Protein kinase domain-containing protein</fullName>
    </recommendedName>
</protein>
<dbReference type="OrthoDB" id="1668230at2759"/>
<sequence>MPIRAKYPSLERFAHGGCHIRYISYLIASSTIFRHPLSRGSDTPRSTSTLILASLFSDRLLRNSCDDVDFSRAASRNPHTLAPLPSVMTVSKLTPAPSLYRLDRTVWARCRVQLCGPDGVELTLGSEATRLQQHNDDLLTTQADLQGQIADLQCQIAGLQGQIGGLQGQIAGLQGQIAGLQDQTADLRHERAKLQTQVERLQAKNISNLKKMISMAVVKHGATRRTNLPKGSETRAQVWQDCKARGMVDHLPPPSQEIPDVVSSHQEHIETLVQRTFITETDMYGPTTLCLQPIFSWLDGHFLMDTHSHKTPGGQPDLCVYRGQRSMLTLSTFLEMKVHPNLTDSDLGQCIDYLFAMRRYQLGRSIYVALLSNLTENVVMTLRFSLNDNDSPGSTRGDSDYQPRITLAGDITLVEAIAMIVHYLPIDGYVAPELAFSLELCAHDSIVGSPTSSVVGFFPVPGGKTGNLMAVKVAHEANPAYEAEIELLRFIKEHGGVQSHLPDLVWDKPDKFEFGIKPVGQPFRKRYMPNTRSMQGCMRDVLSALMWIHQRGVIHSDVQTDNIIIVLDPETPGLEVTRAHAVLIDFDSSAMARELTFYAGGYICTPPKLLEHMAMQRHYQLEAERRVSGQTAYTSDSGDDTYRHVQHVPALGDDLHAFIVLLVQVQYPHGFHRFQSAGVKNPDSREFAQLQMMWKRLRKSWMWRRFIDAAEREDVQAMMNDLDCMITVT</sequence>
<dbReference type="AlphaFoldDB" id="A0A5J5FAK4"/>
<dbReference type="InterPro" id="IPR011009">
    <property type="entry name" value="Kinase-like_dom_sf"/>
</dbReference>
<keyword evidence="1" id="KW-0175">Coiled coil</keyword>
<dbReference type="PROSITE" id="PS50011">
    <property type="entry name" value="PROTEIN_KINASE_DOM"/>
    <property type="match status" value="1"/>
</dbReference>
<evidence type="ECO:0000256" key="1">
    <source>
        <dbReference type="SAM" id="Coils"/>
    </source>
</evidence>
<name>A0A5J5FAK4_9PEZI</name>
<dbReference type="SUPFAM" id="SSF56112">
    <property type="entry name" value="Protein kinase-like (PK-like)"/>
    <property type="match status" value="1"/>
</dbReference>
<dbReference type="Gene3D" id="1.20.5.340">
    <property type="match status" value="1"/>
</dbReference>
<accession>A0A5J5FAK4</accession>